<evidence type="ECO:0000256" key="5">
    <source>
        <dbReference type="ARBA" id="ARBA00022840"/>
    </source>
</evidence>
<dbReference type="GO" id="GO:0006424">
    <property type="term" value="P:glutamyl-tRNA aminoacylation"/>
    <property type="evidence" value="ECO:0007669"/>
    <property type="project" value="UniProtKB-UniRule"/>
</dbReference>
<dbReference type="InterPro" id="IPR020751">
    <property type="entry name" value="aa-tRNA-synth_I_codon-bd_sub2"/>
</dbReference>
<dbReference type="InterPro" id="IPR020058">
    <property type="entry name" value="Glu/Gln-tRNA-synth_Ib_cat-dom"/>
</dbReference>
<dbReference type="GO" id="GO:0005524">
    <property type="term" value="F:ATP binding"/>
    <property type="evidence" value="ECO:0007669"/>
    <property type="project" value="UniProtKB-UniRule"/>
</dbReference>
<evidence type="ECO:0000256" key="4">
    <source>
        <dbReference type="ARBA" id="ARBA00022741"/>
    </source>
</evidence>
<feature type="binding site" evidence="8">
    <location>
        <position position="136"/>
    </location>
    <ligand>
        <name>Zn(2+)</name>
        <dbReference type="ChEBI" id="CHEBI:29105"/>
    </ligand>
</feature>
<dbReference type="HAMAP" id="MF_00022">
    <property type="entry name" value="Glu_tRNA_synth_type1"/>
    <property type="match status" value="1"/>
</dbReference>
<feature type="binding site" evidence="8">
    <location>
        <position position="111"/>
    </location>
    <ligand>
        <name>Zn(2+)</name>
        <dbReference type="ChEBI" id="CHEBI:29105"/>
    </ligand>
</feature>
<gene>
    <name evidence="8" type="primary">gltX</name>
    <name evidence="11" type="ORF">KKC1_02980</name>
</gene>
<evidence type="ECO:0000256" key="3">
    <source>
        <dbReference type="ARBA" id="ARBA00022598"/>
    </source>
</evidence>
<comment type="function">
    <text evidence="8">Catalyzes the attachment of glutamate to tRNA(Glu) in a two-step reaction: glutamate is first activated by ATP to form Glu-AMP and then transferred to the acceptor end of tRNA(Glu).</text>
</comment>
<dbReference type="Pfam" id="PF00749">
    <property type="entry name" value="tRNA-synt_1c"/>
    <property type="match status" value="1"/>
</dbReference>
<proteinExistence type="inferred from homology"/>
<dbReference type="InterPro" id="IPR001412">
    <property type="entry name" value="aa-tRNA-synth_I_CS"/>
</dbReference>
<accession>A0A1Z5HNN0</accession>
<evidence type="ECO:0000259" key="9">
    <source>
        <dbReference type="Pfam" id="PF00749"/>
    </source>
</evidence>
<dbReference type="EMBL" id="BDGJ01000007">
    <property type="protein sequence ID" value="GAW91136.1"/>
    <property type="molecule type" value="Genomic_DNA"/>
</dbReference>
<dbReference type="FunFam" id="1.10.10.350:FF:000002">
    <property type="entry name" value="Glutamate--tRNA ligase"/>
    <property type="match status" value="1"/>
</dbReference>
<protein>
    <recommendedName>
        <fullName evidence="8">Glutamate--tRNA ligase</fullName>
        <ecNumber evidence="8">6.1.1.17</ecNumber>
    </recommendedName>
    <alternativeName>
        <fullName evidence="8">Glutamyl-tRNA synthetase</fullName>
        <shortName evidence="8">GluRS</shortName>
    </alternativeName>
</protein>
<organism evidence="11 12">
    <name type="scientific">Calderihabitans maritimus</name>
    <dbReference type="NCBI Taxonomy" id="1246530"/>
    <lineage>
        <taxon>Bacteria</taxon>
        <taxon>Bacillati</taxon>
        <taxon>Bacillota</taxon>
        <taxon>Clostridia</taxon>
        <taxon>Neomoorellales</taxon>
        <taxon>Calderihabitantaceae</taxon>
        <taxon>Calderihabitans</taxon>
    </lineage>
</organism>
<comment type="subcellular location">
    <subcellularLocation>
        <location evidence="8">Cytoplasm</location>
    </subcellularLocation>
</comment>
<evidence type="ECO:0000256" key="7">
    <source>
        <dbReference type="ARBA" id="ARBA00023146"/>
    </source>
</evidence>
<dbReference type="Pfam" id="PF19269">
    <property type="entry name" value="Anticodon_2"/>
    <property type="match status" value="1"/>
</dbReference>
<evidence type="ECO:0000313" key="11">
    <source>
        <dbReference type="EMBL" id="GAW91136.1"/>
    </source>
</evidence>
<dbReference type="InterPro" id="IPR045462">
    <property type="entry name" value="aa-tRNA-synth_I_cd-bd"/>
</dbReference>
<dbReference type="PANTHER" id="PTHR43311">
    <property type="entry name" value="GLUTAMATE--TRNA LIGASE"/>
    <property type="match status" value="1"/>
</dbReference>
<comment type="caution">
    <text evidence="11">The sequence shown here is derived from an EMBL/GenBank/DDBJ whole genome shotgun (WGS) entry which is preliminary data.</text>
</comment>
<dbReference type="GO" id="GO:0004818">
    <property type="term" value="F:glutamate-tRNA ligase activity"/>
    <property type="evidence" value="ECO:0007669"/>
    <property type="project" value="UniProtKB-UniRule"/>
</dbReference>
<keyword evidence="8" id="KW-0479">Metal-binding</keyword>
<comment type="similarity">
    <text evidence="1 8">Belongs to the class-I aminoacyl-tRNA synthetase family. Glutamate--tRNA ligase type 1 subfamily.</text>
</comment>
<name>A0A1Z5HNN0_9FIRM</name>
<dbReference type="InterPro" id="IPR014729">
    <property type="entry name" value="Rossmann-like_a/b/a_fold"/>
</dbReference>
<dbReference type="Proteomes" id="UP000197032">
    <property type="component" value="Unassembled WGS sequence"/>
</dbReference>
<keyword evidence="2 8" id="KW-0963">Cytoplasm</keyword>
<keyword evidence="8" id="KW-0862">Zinc</keyword>
<dbReference type="SUPFAM" id="SSF48163">
    <property type="entry name" value="An anticodon-binding domain of class I aminoacyl-tRNA synthetases"/>
    <property type="match status" value="1"/>
</dbReference>
<dbReference type="EC" id="6.1.1.17" evidence="8"/>
<dbReference type="GO" id="GO:0005829">
    <property type="term" value="C:cytosol"/>
    <property type="evidence" value="ECO:0007669"/>
    <property type="project" value="TreeGrafter"/>
</dbReference>
<dbReference type="Gene3D" id="3.40.50.620">
    <property type="entry name" value="HUPs"/>
    <property type="match status" value="1"/>
</dbReference>
<feature type="binding site" evidence="8">
    <location>
        <position position="256"/>
    </location>
    <ligand>
        <name>ATP</name>
        <dbReference type="ChEBI" id="CHEBI:30616"/>
    </ligand>
</feature>
<dbReference type="AlphaFoldDB" id="A0A1Z5HNN0"/>
<dbReference type="InterPro" id="IPR008925">
    <property type="entry name" value="aa_tRNA-synth_I_cd-bd_sf"/>
</dbReference>
<dbReference type="NCBIfam" id="TIGR00464">
    <property type="entry name" value="gltX_bact"/>
    <property type="match status" value="1"/>
</dbReference>
<dbReference type="PRINTS" id="PR00987">
    <property type="entry name" value="TRNASYNTHGLU"/>
</dbReference>
<dbReference type="PROSITE" id="PS00178">
    <property type="entry name" value="AA_TRNA_LIGASE_I"/>
    <property type="match status" value="1"/>
</dbReference>
<dbReference type="NCBIfam" id="NF004315">
    <property type="entry name" value="PRK05710.1-4"/>
    <property type="match status" value="1"/>
</dbReference>
<reference evidence="12" key="1">
    <citation type="journal article" date="2017" name="Appl. Environ. Microbiol.">
        <title>Genomic analysis of Calderihabitans maritimus KKC1, a thermophilic hydrogenogenic carboxydotrophic bacterium isolated from marine sediment.</title>
        <authorList>
            <person name="Omae K."/>
            <person name="Yoneda Y."/>
            <person name="Fukuyama Y."/>
            <person name="Yoshida T."/>
            <person name="Sako Y."/>
        </authorList>
    </citation>
    <scope>NUCLEOTIDE SEQUENCE [LARGE SCALE GENOMIC DNA]</scope>
    <source>
        <strain evidence="12">KKC1</strain>
    </source>
</reference>
<dbReference type="InterPro" id="IPR049940">
    <property type="entry name" value="GluQ/Sye"/>
</dbReference>
<dbReference type="GO" id="GO:0008270">
    <property type="term" value="F:zinc ion binding"/>
    <property type="evidence" value="ECO:0007669"/>
    <property type="project" value="UniProtKB-UniRule"/>
</dbReference>
<dbReference type="PANTHER" id="PTHR43311:SF2">
    <property type="entry name" value="GLUTAMATE--TRNA LIGASE, MITOCHONDRIAL-RELATED"/>
    <property type="match status" value="1"/>
</dbReference>
<evidence type="ECO:0000256" key="8">
    <source>
        <dbReference type="HAMAP-Rule" id="MF_00022"/>
    </source>
</evidence>
<comment type="cofactor">
    <cofactor evidence="8">
        <name>Zn(2+)</name>
        <dbReference type="ChEBI" id="CHEBI:29105"/>
    </cofactor>
    <text evidence="8">Binds 1 zinc ion per subunit.</text>
</comment>
<dbReference type="Gene3D" id="1.10.10.350">
    <property type="match status" value="1"/>
</dbReference>
<feature type="domain" description="Glutamyl/glutaminyl-tRNA synthetase class Ib catalytic" evidence="9">
    <location>
        <begin position="5"/>
        <end position="322"/>
    </location>
</feature>
<keyword evidence="4 8" id="KW-0547">Nucleotide-binding</keyword>
<evidence type="ECO:0000256" key="1">
    <source>
        <dbReference type="ARBA" id="ARBA00007894"/>
    </source>
</evidence>
<sequence>MLMEEVRVRFAPSPTGPLHIGGARSALFNYLLARKYNGKMIVRIEDTDLERSSRESEENILEALRWLGIEWDEGIDKGGPHGPYRQSERQDLYQKYVTRLLEQGQAYYCYCTEEELAAQREELLARGEMPRYMGECRDLTPAEREKLEKEGRKPAIRFRVPENRKIIVDDLVRGEVVFESNGIGDFIIVKSDGIPTYNFAVVVDDAEMNITHVIRGEEHLSNTPRQLLLFEALGLPVPRYAHISLILGKDRSKMSKRHGATSVIQYKEKGYLPEALVNFLALLGWAPEGEEEIFDLSELIEHFSLERVAKNPAIFDLDKLNWLNGYYIRRSSVERITDLAIPFLQEKGYLPSELSSEQYEWVKRVVGALQSYLSYVGEITDYIGLFFGEEVNLEDEEARKILQEEQVPRVIEHFRKKLAEQKELTPERVKRMLKELTKELKLGGRKVFMPIRVALTGKTKGPELHDIIPILGVELIQKRLDNSIKKVHMIEGN</sequence>
<dbReference type="SUPFAM" id="SSF52374">
    <property type="entry name" value="Nucleotidylyl transferase"/>
    <property type="match status" value="1"/>
</dbReference>
<feature type="binding site" evidence="8">
    <location>
        <position position="109"/>
    </location>
    <ligand>
        <name>Zn(2+)</name>
        <dbReference type="ChEBI" id="CHEBI:29105"/>
    </ligand>
</feature>
<feature type="short sequence motif" description="'KMSKS' region" evidence="8">
    <location>
        <begin position="253"/>
        <end position="257"/>
    </location>
</feature>
<dbReference type="InterPro" id="IPR000924">
    <property type="entry name" value="Glu/Gln-tRNA-synth"/>
</dbReference>
<dbReference type="FunFam" id="3.40.50.620:FF:000045">
    <property type="entry name" value="Glutamate--tRNA ligase, mitochondrial"/>
    <property type="match status" value="1"/>
</dbReference>
<keyword evidence="12" id="KW-1185">Reference proteome</keyword>
<dbReference type="InterPro" id="IPR033910">
    <property type="entry name" value="GluRS_core"/>
</dbReference>
<keyword evidence="7 8" id="KW-0030">Aminoacyl-tRNA synthetase</keyword>
<feature type="domain" description="Aminoacyl-tRNA synthetase class I anticodon-binding" evidence="10">
    <location>
        <begin position="336"/>
        <end position="483"/>
    </location>
</feature>
<feature type="binding site" evidence="8">
    <location>
        <position position="138"/>
    </location>
    <ligand>
        <name>Zn(2+)</name>
        <dbReference type="ChEBI" id="CHEBI:29105"/>
    </ligand>
</feature>
<keyword evidence="5 8" id="KW-0067">ATP-binding</keyword>
<keyword evidence="3 8" id="KW-0436">Ligase</keyword>
<comment type="catalytic activity">
    <reaction evidence="8">
        <text>tRNA(Glu) + L-glutamate + ATP = L-glutamyl-tRNA(Glu) + AMP + diphosphate</text>
        <dbReference type="Rhea" id="RHEA:23540"/>
        <dbReference type="Rhea" id="RHEA-COMP:9663"/>
        <dbReference type="Rhea" id="RHEA-COMP:9680"/>
        <dbReference type="ChEBI" id="CHEBI:29985"/>
        <dbReference type="ChEBI" id="CHEBI:30616"/>
        <dbReference type="ChEBI" id="CHEBI:33019"/>
        <dbReference type="ChEBI" id="CHEBI:78442"/>
        <dbReference type="ChEBI" id="CHEBI:78520"/>
        <dbReference type="ChEBI" id="CHEBI:456215"/>
        <dbReference type="EC" id="6.1.1.17"/>
    </reaction>
</comment>
<evidence type="ECO:0000256" key="6">
    <source>
        <dbReference type="ARBA" id="ARBA00022917"/>
    </source>
</evidence>
<keyword evidence="6 8" id="KW-0648">Protein biosynthesis</keyword>
<evidence type="ECO:0000259" key="10">
    <source>
        <dbReference type="Pfam" id="PF19269"/>
    </source>
</evidence>
<dbReference type="CDD" id="cd00808">
    <property type="entry name" value="GluRS_core"/>
    <property type="match status" value="1"/>
</dbReference>
<dbReference type="GO" id="GO:0000049">
    <property type="term" value="F:tRNA binding"/>
    <property type="evidence" value="ECO:0007669"/>
    <property type="project" value="InterPro"/>
</dbReference>
<dbReference type="InterPro" id="IPR004527">
    <property type="entry name" value="Glu-tRNA-ligase_bac/mito"/>
</dbReference>
<evidence type="ECO:0000313" key="12">
    <source>
        <dbReference type="Proteomes" id="UP000197032"/>
    </source>
</evidence>
<comment type="subunit">
    <text evidence="8">Monomer.</text>
</comment>
<feature type="short sequence motif" description="'HIGH' region" evidence="8">
    <location>
        <begin position="12"/>
        <end position="22"/>
    </location>
</feature>
<evidence type="ECO:0000256" key="2">
    <source>
        <dbReference type="ARBA" id="ARBA00022490"/>
    </source>
</evidence>